<comment type="caution">
    <text evidence="1">The sequence shown here is derived from an EMBL/GenBank/DDBJ whole genome shotgun (WGS) entry which is preliminary data.</text>
</comment>
<name>A0A917REH5_9NOCA</name>
<dbReference type="InterPro" id="IPR036271">
    <property type="entry name" value="Tet_transcr_reg_TetR-rel_C_sf"/>
</dbReference>
<dbReference type="EMBL" id="BMMH01000002">
    <property type="protein sequence ID" value="GGL03032.1"/>
    <property type="molecule type" value="Genomic_DNA"/>
</dbReference>
<reference evidence="1" key="1">
    <citation type="journal article" date="2014" name="Int. J. Syst. Evol. Microbiol.">
        <title>Complete genome sequence of Corynebacterium casei LMG S-19264T (=DSM 44701T), isolated from a smear-ripened cheese.</title>
        <authorList>
            <consortium name="US DOE Joint Genome Institute (JGI-PGF)"/>
            <person name="Walter F."/>
            <person name="Albersmeier A."/>
            <person name="Kalinowski J."/>
            <person name="Ruckert C."/>
        </authorList>
    </citation>
    <scope>NUCLEOTIDE SEQUENCE</scope>
    <source>
        <strain evidence="1">CGMCC 4.3508</strain>
    </source>
</reference>
<protein>
    <recommendedName>
        <fullName evidence="3">Transcriptional regulator</fullName>
    </recommendedName>
</protein>
<keyword evidence="2" id="KW-1185">Reference proteome</keyword>
<sequence length="75" mass="7989">MTNTSNSNWNGVLALGRAQGSLRADATGMDIQVLVSGAARALIELDIRDPAVWRRYAQLISAALRAEPASREPGP</sequence>
<reference evidence="1" key="2">
    <citation type="submission" date="2020-09" db="EMBL/GenBank/DDBJ databases">
        <authorList>
            <person name="Sun Q."/>
            <person name="Zhou Y."/>
        </authorList>
    </citation>
    <scope>NUCLEOTIDE SEQUENCE</scope>
    <source>
        <strain evidence="1">CGMCC 4.3508</strain>
    </source>
</reference>
<dbReference type="Proteomes" id="UP000638263">
    <property type="component" value="Unassembled WGS sequence"/>
</dbReference>
<organism evidence="1 2">
    <name type="scientific">Nocardia jinanensis</name>
    <dbReference type="NCBI Taxonomy" id="382504"/>
    <lineage>
        <taxon>Bacteria</taxon>
        <taxon>Bacillati</taxon>
        <taxon>Actinomycetota</taxon>
        <taxon>Actinomycetes</taxon>
        <taxon>Mycobacteriales</taxon>
        <taxon>Nocardiaceae</taxon>
        <taxon>Nocardia</taxon>
    </lineage>
</organism>
<evidence type="ECO:0000313" key="2">
    <source>
        <dbReference type="Proteomes" id="UP000638263"/>
    </source>
</evidence>
<accession>A0A917REH5</accession>
<dbReference type="RefSeq" id="WP_229718684.1">
    <property type="nucleotide sequence ID" value="NZ_BMMH01000002.1"/>
</dbReference>
<evidence type="ECO:0008006" key="3">
    <source>
        <dbReference type="Google" id="ProtNLM"/>
    </source>
</evidence>
<dbReference type="SUPFAM" id="SSF48498">
    <property type="entry name" value="Tetracyclin repressor-like, C-terminal domain"/>
    <property type="match status" value="1"/>
</dbReference>
<proteinExistence type="predicted"/>
<evidence type="ECO:0000313" key="1">
    <source>
        <dbReference type="EMBL" id="GGL03032.1"/>
    </source>
</evidence>
<gene>
    <name evidence="1" type="ORF">GCM10011588_17190</name>
</gene>
<dbReference type="AlphaFoldDB" id="A0A917REH5"/>